<sequence length="359" mass="39559">MIPRFFTRSRLKQARRQLAEEFSAENYARLIQQLAMGDELESACELCREGLEHFAGDRTLQRLDQRVQRHLRERRLARLRAELEQGPRPALWIAFCDLCSECGEWNEAERAAELWRAQDESGSATLLLARIRTRRFLADRSRSAGEAALAAISEARSEATRGAEALQLELRMLLAIGAFSDAREVVRELLDHFPGDTELEARYRALEGPALGAPDPRRALARVEETGRLATDHAESSTVSGEDVRPSLQRLAAAPGCGAALFMRGSTALIQGPRGATAQRTARGMKSALKAARAVSRRLDLGPLRELEVEGDFGQLVGAVGERDVAVAWYRRTAQPAERESLRELAGAPSPIDNQGLAA</sequence>
<evidence type="ECO:0000256" key="1">
    <source>
        <dbReference type="SAM" id="MobiDB-lite"/>
    </source>
</evidence>
<feature type="region of interest" description="Disordered" evidence="1">
    <location>
        <begin position="338"/>
        <end position="359"/>
    </location>
</feature>
<dbReference type="AlphaFoldDB" id="A0A518CYV7"/>
<evidence type="ECO:0000313" key="3">
    <source>
        <dbReference type="Proteomes" id="UP000319342"/>
    </source>
</evidence>
<proteinExistence type="predicted"/>
<evidence type="ECO:0000313" key="2">
    <source>
        <dbReference type="EMBL" id="QDU84413.1"/>
    </source>
</evidence>
<evidence type="ECO:0008006" key="4">
    <source>
        <dbReference type="Google" id="ProtNLM"/>
    </source>
</evidence>
<gene>
    <name evidence="2" type="ORF">Pla163_15210</name>
</gene>
<protein>
    <recommendedName>
        <fullName evidence="4">Tetratricopeptide repeat protein</fullName>
    </recommendedName>
</protein>
<accession>A0A518CYV7</accession>
<dbReference type="RefSeq" id="WP_145185890.1">
    <property type="nucleotide sequence ID" value="NZ_CP036290.1"/>
</dbReference>
<dbReference type="EMBL" id="CP036290">
    <property type="protein sequence ID" value="QDU84413.1"/>
    <property type="molecule type" value="Genomic_DNA"/>
</dbReference>
<dbReference type="OrthoDB" id="10002199at2"/>
<dbReference type="Proteomes" id="UP000319342">
    <property type="component" value="Chromosome"/>
</dbReference>
<name>A0A518CYV7_9BACT</name>
<organism evidence="2 3">
    <name type="scientific">Rohdeia mirabilis</name>
    <dbReference type="NCBI Taxonomy" id="2528008"/>
    <lineage>
        <taxon>Bacteria</taxon>
        <taxon>Pseudomonadati</taxon>
        <taxon>Planctomycetota</taxon>
        <taxon>Planctomycetia</taxon>
        <taxon>Planctomycetia incertae sedis</taxon>
        <taxon>Rohdeia</taxon>
    </lineage>
</organism>
<reference evidence="2 3" key="1">
    <citation type="submission" date="2019-02" db="EMBL/GenBank/DDBJ databases">
        <title>Deep-cultivation of Planctomycetes and their phenomic and genomic characterization uncovers novel biology.</title>
        <authorList>
            <person name="Wiegand S."/>
            <person name="Jogler M."/>
            <person name="Boedeker C."/>
            <person name="Pinto D."/>
            <person name="Vollmers J."/>
            <person name="Rivas-Marin E."/>
            <person name="Kohn T."/>
            <person name="Peeters S.H."/>
            <person name="Heuer A."/>
            <person name="Rast P."/>
            <person name="Oberbeckmann S."/>
            <person name="Bunk B."/>
            <person name="Jeske O."/>
            <person name="Meyerdierks A."/>
            <person name="Storesund J.E."/>
            <person name="Kallscheuer N."/>
            <person name="Luecker S."/>
            <person name="Lage O.M."/>
            <person name="Pohl T."/>
            <person name="Merkel B.J."/>
            <person name="Hornburger P."/>
            <person name="Mueller R.-W."/>
            <person name="Bruemmer F."/>
            <person name="Labrenz M."/>
            <person name="Spormann A.M."/>
            <person name="Op den Camp H."/>
            <person name="Overmann J."/>
            <person name="Amann R."/>
            <person name="Jetten M.S.M."/>
            <person name="Mascher T."/>
            <person name="Medema M.H."/>
            <person name="Devos D.P."/>
            <person name="Kaster A.-K."/>
            <person name="Ovreas L."/>
            <person name="Rohde M."/>
            <person name="Galperin M.Y."/>
            <person name="Jogler C."/>
        </authorList>
    </citation>
    <scope>NUCLEOTIDE SEQUENCE [LARGE SCALE GENOMIC DNA]</scope>
    <source>
        <strain evidence="2 3">Pla163</strain>
    </source>
</reference>
<keyword evidence="3" id="KW-1185">Reference proteome</keyword>